<feature type="transmembrane region" description="Helical" evidence="6">
    <location>
        <begin position="355"/>
        <end position="377"/>
    </location>
</feature>
<keyword evidence="4 6" id="KW-1133">Transmembrane helix</keyword>
<comment type="catalytic activity">
    <reaction evidence="6">
        <text>Na(+)(in) + 2 H(+)(out) = Na(+)(out) + 2 H(+)(in)</text>
        <dbReference type="Rhea" id="RHEA:29251"/>
        <dbReference type="ChEBI" id="CHEBI:15378"/>
        <dbReference type="ChEBI" id="CHEBI:29101"/>
    </reaction>
</comment>
<keyword evidence="8" id="KW-1185">Reference proteome</keyword>
<comment type="function">
    <text evidence="6">Na(+)/H(+) antiporter that extrudes sodium in exchange for external protons.</text>
</comment>
<evidence type="ECO:0000256" key="3">
    <source>
        <dbReference type="ARBA" id="ARBA00022692"/>
    </source>
</evidence>
<keyword evidence="6" id="KW-0406">Ion transport</keyword>
<keyword evidence="3 6" id="KW-0812">Transmembrane</keyword>
<feature type="transmembrane region" description="Helical" evidence="6">
    <location>
        <begin position="180"/>
        <end position="199"/>
    </location>
</feature>
<keyword evidence="6" id="KW-0813">Transport</keyword>
<feature type="transmembrane region" description="Helical" evidence="6">
    <location>
        <begin position="147"/>
        <end position="168"/>
    </location>
</feature>
<feature type="transmembrane region" description="Helical" evidence="6">
    <location>
        <begin position="427"/>
        <end position="446"/>
    </location>
</feature>
<dbReference type="HAMAP" id="MF_01844">
    <property type="entry name" value="NhaA"/>
    <property type="match status" value="1"/>
</dbReference>
<dbReference type="NCBIfam" id="TIGR00773">
    <property type="entry name" value="NhaA"/>
    <property type="match status" value="1"/>
</dbReference>
<proteinExistence type="inferred from homology"/>
<dbReference type="RefSeq" id="WP_313834365.1">
    <property type="nucleotide sequence ID" value="NZ_JAQOUE010000002.1"/>
</dbReference>
<feature type="transmembrane region" description="Helical" evidence="6">
    <location>
        <begin position="122"/>
        <end position="141"/>
    </location>
</feature>
<evidence type="ECO:0000256" key="1">
    <source>
        <dbReference type="ARBA" id="ARBA00004429"/>
    </source>
</evidence>
<dbReference type="InterPro" id="IPR023171">
    <property type="entry name" value="Na/H_antiporter_dom_sf"/>
</dbReference>
<evidence type="ECO:0000313" key="8">
    <source>
        <dbReference type="Proteomes" id="UP001250932"/>
    </source>
</evidence>
<evidence type="ECO:0000313" key="7">
    <source>
        <dbReference type="EMBL" id="MDT7043772.1"/>
    </source>
</evidence>
<evidence type="ECO:0000256" key="5">
    <source>
        <dbReference type="ARBA" id="ARBA00023136"/>
    </source>
</evidence>
<accession>A0ABU3KBT5</accession>
<feature type="transmembrane region" description="Helical" evidence="6">
    <location>
        <begin position="323"/>
        <end position="343"/>
    </location>
</feature>
<reference evidence="7 8" key="1">
    <citation type="journal article" date="2023" name="ISME J.">
        <title>Cultivation and genomic characterization of novel and ubiquitous marine nitrite-oxidizing bacteria from the Nitrospirales.</title>
        <authorList>
            <person name="Mueller A.J."/>
            <person name="Daebeler A."/>
            <person name="Herbold C.W."/>
            <person name="Kirkegaard R.H."/>
            <person name="Daims H."/>
        </authorList>
    </citation>
    <scope>NUCLEOTIDE SEQUENCE [LARGE SCALE GENOMIC DNA]</scope>
    <source>
        <strain evidence="7 8">EB</strain>
    </source>
</reference>
<feature type="transmembrane region" description="Helical" evidence="6">
    <location>
        <begin position="229"/>
        <end position="260"/>
    </location>
</feature>
<evidence type="ECO:0000256" key="4">
    <source>
        <dbReference type="ARBA" id="ARBA00022989"/>
    </source>
</evidence>
<evidence type="ECO:0000256" key="6">
    <source>
        <dbReference type="HAMAP-Rule" id="MF_01844"/>
    </source>
</evidence>
<dbReference type="Pfam" id="PF06965">
    <property type="entry name" value="Na_H_antiport_1"/>
    <property type="match status" value="1"/>
</dbReference>
<gene>
    <name evidence="6 7" type="primary">nhaA</name>
    <name evidence="7" type="ORF">PPG34_15565</name>
</gene>
<comment type="similarity">
    <text evidence="6">Belongs to the NhaA Na(+)/H(+) (TC 2.A.33) antiporter family.</text>
</comment>
<protein>
    <recommendedName>
        <fullName evidence="6">Na(+)/H(+) antiporter NhaA</fullName>
    </recommendedName>
    <alternativeName>
        <fullName evidence="6">Sodium/proton antiporter NhaA</fullName>
    </alternativeName>
</protein>
<dbReference type="Proteomes" id="UP001250932">
    <property type="component" value="Unassembled WGS sequence"/>
</dbReference>
<sequence>MSIPPRSLGEAKVRATRSFVSREVLLPAQLYIHNEVIGGALLCLASVAALVWANSLWSETYVAFFHETISIRFWDWSISHTLKHWINDGAMVLFFFVIGLEVKREFVHGELSSPRQALFPGMAALGGMVVPALIFVGLTFHTSGNEIRGWGIPMATDIAFALSILALLGNRIPGEARIFLLALATMDDIGAILVIALFYTEQISWVMLAIAGGLFGLLAFFRRLGIRNIMLFIIVGILFWFAVLKSGIHATIAGVVLGLLTPAYPWFNTANFDSAATKLLNNYREAIKQGDSDRARALLGQFEELSMGTESLVERLERLVHPWVIFLVLPLFALANAGVVLSIHTLESAMTSPVALGIGAGLVIGKVTGILSFSWISTRLGLVTMPPSLNWPLICGIGFLSGIGFTVSLFITGLAYTEGELAEYAKIGILFASILSGAAGLIFLRAQSSNNS</sequence>
<feature type="transmembrane region" description="Helical" evidence="6">
    <location>
        <begin position="389"/>
        <end position="415"/>
    </location>
</feature>
<keyword evidence="6" id="KW-0739">Sodium transport</keyword>
<dbReference type="EMBL" id="JAQOUE010000002">
    <property type="protein sequence ID" value="MDT7043772.1"/>
    <property type="molecule type" value="Genomic_DNA"/>
</dbReference>
<name>A0ABU3KBT5_9BACT</name>
<keyword evidence="5 6" id="KW-0472">Membrane</keyword>
<feature type="transmembrane region" description="Helical" evidence="6">
    <location>
        <begin position="36"/>
        <end position="57"/>
    </location>
</feature>
<feature type="transmembrane region" description="Helical" evidence="6">
    <location>
        <begin position="205"/>
        <end position="222"/>
    </location>
</feature>
<comment type="subcellular location">
    <subcellularLocation>
        <location evidence="1">Cell inner membrane</location>
        <topology evidence="1">Multi-pass membrane protein</topology>
    </subcellularLocation>
    <subcellularLocation>
        <location evidence="6">Cell membrane</location>
        <topology evidence="6">Multi-pass membrane protein</topology>
    </subcellularLocation>
</comment>
<dbReference type="InterPro" id="IPR004670">
    <property type="entry name" value="NhaA"/>
</dbReference>
<organism evidence="7 8">
    <name type="scientific">Candidatus Nitronereus thalassa</name>
    <dbReference type="NCBI Taxonomy" id="3020898"/>
    <lineage>
        <taxon>Bacteria</taxon>
        <taxon>Pseudomonadati</taxon>
        <taxon>Nitrospirota</taxon>
        <taxon>Nitrospiria</taxon>
        <taxon>Nitrospirales</taxon>
        <taxon>Nitrospiraceae</taxon>
        <taxon>Candidatus Nitronereus</taxon>
    </lineage>
</organism>
<dbReference type="PANTHER" id="PTHR30341">
    <property type="entry name" value="SODIUM ION/PROTON ANTIPORTER NHAA-RELATED"/>
    <property type="match status" value="1"/>
</dbReference>
<keyword evidence="2 6" id="KW-1003">Cell membrane</keyword>
<dbReference type="PANTHER" id="PTHR30341:SF0">
    <property type="entry name" value="NA(+)_H(+) ANTIPORTER NHAA"/>
    <property type="match status" value="1"/>
</dbReference>
<comment type="caution">
    <text evidence="7">The sequence shown here is derived from an EMBL/GenBank/DDBJ whole genome shotgun (WGS) entry which is preliminary data.</text>
</comment>
<keyword evidence="6" id="KW-0915">Sodium</keyword>
<evidence type="ECO:0000256" key="2">
    <source>
        <dbReference type="ARBA" id="ARBA00022475"/>
    </source>
</evidence>
<dbReference type="Gene3D" id="1.20.1530.10">
    <property type="entry name" value="Na+/H+ antiporter like domain"/>
    <property type="match status" value="1"/>
</dbReference>
<keyword evidence="6" id="KW-0050">Antiport</keyword>